<name>A0AAW5ZVT4_RALSL</name>
<reference evidence="1" key="1">
    <citation type="submission" date="2021-09" db="EMBL/GenBank/DDBJ databases">
        <title>Genomic analysis of Ralstonia spp.</title>
        <authorList>
            <person name="Aburjaile F."/>
            <person name="Ariute J.C."/>
            <person name="Pais A.K.L."/>
            <person name="Albuquerque G.M.R."/>
            <person name="Silva A.M.F."/>
            <person name="Brenig B."/>
            <person name="Azevedo V."/>
            <person name="Matiuzzi M."/>
            <person name="Ramos R."/>
            <person name="Goes-Neto A."/>
            <person name="Soares S."/>
            <person name="Iseppon A.M.B."/>
            <person name="Souza E."/>
            <person name="Gama M."/>
        </authorList>
    </citation>
    <scope>NUCLEOTIDE SEQUENCE</scope>
    <source>
        <strain evidence="1">CCRMRs91</strain>
    </source>
</reference>
<dbReference type="EMBL" id="JAIVFG010000103">
    <property type="protein sequence ID" value="MDB0574031.1"/>
    <property type="molecule type" value="Genomic_DNA"/>
</dbReference>
<accession>A0AAW5ZVT4</accession>
<dbReference type="Proteomes" id="UP001144050">
    <property type="component" value="Unassembled WGS sequence"/>
</dbReference>
<organism evidence="1 2">
    <name type="scientific">Ralstonia solanacearum</name>
    <name type="common">Pseudomonas solanacearum</name>
    <dbReference type="NCBI Taxonomy" id="305"/>
    <lineage>
        <taxon>Bacteria</taxon>
        <taxon>Pseudomonadati</taxon>
        <taxon>Pseudomonadota</taxon>
        <taxon>Betaproteobacteria</taxon>
        <taxon>Burkholderiales</taxon>
        <taxon>Burkholderiaceae</taxon>
        <taxon>Ralstonia</taxon>
        <taxon>Ralstonia solanacearum species complex</taxon>
    </lineage>
</organism>
<gene>
    <name evidence="1" type="ORF">LBW59_25215</name>
</gene>
<dbReference type="RefSeq" id="WP_271657458.1">
    <property type="nucleotide sequence ID" value="NZ_JAIVFG010000103.1"/>
</dbReference>
<dbReference type="AlphaFoldDB" id="A0AAW5ZVT4"/>
<evidence type="ECO:0000313" key="2">
    <source>
        <dbReference type="Proteomes" id="UP001144050"/>
    </source>
</evidence>
<proteinExistence type="predicted"/>
<protein>
    <submittedName>
        <fullName evidence="1">Uncharacterized protein</fullName>
    </submittedName>
</protein>
<comment type="caution">
    <text evidence="1">The sequence shown here is derived from an EMBL/GenBank/DDBJ whole genome shotgun (WGS) entry which is preliminary data.</text>
</comment>
<sequence length="96" mass="10432">MSNVRAGVTGTKCSPITGLAVPPISDRADLLQYDACNARYREIIRRYDRTEVDCLQRMPGCLVELLEGGYKDALGPIFEALQPAAILTSCVAGRLC</sequence>
<evidence type="ECO:0000313" key="1">
    <source>
        <dbReference type="EMBL" id="MDB0574031.1"/>
    </source>
</evidence>